<dbReference type="PANTHER" id="PTHR42792:SF1">
    <property type="entry name" value="FLAGELLAR HOOK-ASSOCIATED PROTEIN 3"/>
    <property type="match status" value="1"/>
</dbReference>
<evidence type="ECO:0000313" key="7">
    <source>
        <dbReference type="Proteomes" id="UP000663937"/>
    </source>
</evidence>
<keyword evidence="6" id="KW-0966">Cell projection</keyword>
<accession>A0A8A4ZFR8</accession>
<evidence type="ECO:0000256" key="1">
    <source>
        <dbReference type="ARBA" id="ARBA00004365"/>
    </source>
</evidence>
<dbReference type="SUPFAM" id="SSF64518">
    <property type="entry name" value="Phase 1 flagellin"/>
    <property type="match status" value="1"/>
</dbReference>
<dbReference type="Proteomes" id="UP000663937">
    <property type="component" value="Chromosome"/>
</dbReference>
<reference evidence="6" key="1">
    <citation type="submission" date="2021-03" db="EMBL/GenBank/DDBJ databases">
        <title>Pengzhenrongella sicca gen. nov., sp. nov., a new member of suborder Micrococcineae isolated from High-Arctic tundra soil.</title>
        <authorList>
            <person name="Peng F."/>
        </authorList>
    </citation>
    <scope>NUCLEOTIDE SEQUENCE</scope>
    <source>
        <strain evidence="6">LRZ-2</strain>
    </source>
</reference>
<evidence type="ECO:0000259" key="5">
    <source>
        <dbReference type="Pfam" id="PF00700"/>
    </source>
</evidence>
<dbReference type="KEGG" id="psic:J4E96_02105"/>
<dbReference type="InterPro" id="IPR001492">
    <property type="entry name" value="Flagellin"/>
</dbReference>
<dbReference type="Pfam" id="PF00700">
    <property type="entry name" value="Flagellin_C"/>
    <property type="match status" value="1"/>
</dbReference>
<keyword evidence="3" id="KW-0975">Bacterial flagellum</keyword>
<gene>
    <name evidence="6" type="primary">flgL</name>
    <name evidence="6" type="ORF">J4E96_02105</name>
</gene>
<dbReference type="Gene3D" id="1.20.1330.10">
    <property type="entry name" value="f41 fragment of flagellin, N-terminal domain"/>
    <property type="match status" value="1"/>
</dbReference>
<dbReference type="InterPro" id="IPR013384">
    <property type="entry name" value="Flagell_FlgL"/>
</dbReference>
<dbReference type="GO" id="GO:0005198">
    <property type="term" value="F:structural molecule activity"/>
    <property type="evidence" value="ECO:0007669"/>
    <property type="project" value="InterPro"/>
</dbReference>
<evidence type="ECO:0000256" key="2">
    <source>
        <dbReference type="ARBA" id="ARBA00005709"/>
    </source>
</evidence>
<protein>
    <submittedName>
        <fullName evidence="6">Flagellar hook-associated protein FlgL</fullName>
    </submittedName>
</protein>
<evidence type="ECO:0000313" key="6">
    <source>
        <dbReference type="EMBL" id="QTE29849.1"/>
    </source>
</evidence>
<feature type="domain" description="Flagellin N-terminal" evidence="4">
    <location>
        <begin position="7"/>
        <end position="142"/>
    </location>
</feature>
<keyword evidence="6" id="KW-0282">Flagellum</keyword>
<feature type="domain" description="Flagellin C-terminal" evidence="5">
    <location>
        <begin position="217"/>
        <end position="299"/>
    </location>
</feature>
<dbReference type="InterPro" id="IPR001029">
    <property type="entry name" value="Flagellin_N"/>
</dbReference>
<dbReference type="GO" id="GO:0071973">
    <property type="term" value="P:bacterial-type flagellum-dependent cell motility"/>
    <property type="evidence" value="ECO:0007669"/>
    <property type="project" value="InterPro"/>
</dbReference>
<dbReference type="EMBL" id="CP071868">
    <property type="protein sequence ID" value="QTE29849.1"/>
    <property type="molecule type" value="Genomic_DNA"/>
</dbReference>
<dbReference type="Pfam" id="PF00669">
    <property type="entry name" value="Flagellin_N"/>
    <property type="match status" value="1"/>
</dbReference>
<evidence type="ECO:0000259" key="4">
    <source>
        <dbReference type="Pfam" id="PF00669"/>
    </source>
</evidence>
<dbReference type="InterPro" id="IPR046358">
    <property type="entry name" value="Flagellin_C"/>
</dbReference>
<dbReference type="NCBIfam" id="TIGR02550">
    <property type="entry name" value="flagell_flgL"/>
    <property type="match status" value="1"/>
</dbReference>
<proteinExistence type="inferred from homology"/>
<keyword evidence="7" id="KW-1185">Reference proteome</keyword>
<dbReference type="PANTHER" id="PTHR42792">
    <property type="entry name" value="FLAGELLIN"/>
    <property type="match status" value="1"/>
</dbReference>
<keyword evidence="6" id="KW-0969">Cilium</keyword>
<organism evidence="6 7">
    <name type="scientific">Pengzhenrongella sicca</name>
    <dbReference type="NCBI Taxonomy" id="2819238"/>
    <lineage>
        <taxon>Bacteria</taxon>
        <taxon>Bacillati</taxon>
        <taxon>Actinomycetota</taxon>
        <taxon>Actinomycetes</taxon>
        <taxon>Micrococcales</taxon>
        <taxon>Pengzhenrongella</taxon>
    </lineage>
</organism>
<name>A0A8A4ZFR8_9MICO</name>
<evidence type="ECO:0000256" key="3">
    <source>
        <dbReference type="ARBA" id="ARBA00023143"/>
    </source>
</evidence>
<sequence length="300" mass="31204">MIGRVTQQTIQRNTLANLQTNLNQMSVLQNRLSGKTMITKPSDDPAGTASAIALRATLRANEQAAKNIDDGTGWLTTANDALSDSLNTLRAARDLTVQGGNTGSLTPEAREALAVQIESLRDTLVAAANTTYQGRTVFAGTSDTGSAVTVTSVAGVTTYVGSPSAGTVDRRVDANTKIRVDVDGGAAFGDGAGSVFATLDTIAAKLRAGTSVSGDLDVLDDHRDAMITQLSGVGARQVQIDDAKTRALDTKTTLTSQLSSIEDVDLAAAVVELEMQEVAYKAALGATARVMQPTLLDYLS</sequence>
<comment type="subcellular location">
    <subcellularLocation>
        <location evidence="1">Bacterial flagellum</location>
    </subcellularLocation>
</comment>
<comment type="similarity">
    <text evidence="2">Belongs to the bacterial flagellin family.</text>
</comment>
<dbReference type="GO" id="GO:0009424">
    <property type="term" value="C:bacterial-type flagellum hook"/>
    <property type="evidence" value="ECO:0007669"/>
    <property type="project" value="InterPro"/>
</dbReference>
<dbReference type="RefSeq" id="WP_227424157.1">
    <property type="nucleotide sequence ID" value="NZ_CP071868.1"/>
</dbReference>
<dbReference type="AlphaFoldDB" id="A0A8A4ZFR8"/>